<dbReference type="Proteomes" id="UP000008974">
    <property type="component" value="Unassembled WGS sequence"/>
</dbReference>
<proteinExistence type="predicted"/>
<reference evidence="1 2" key="1">
    <citation type="journal article" date="2010" name="BMC Genomics">
        <title>Genome analysis and comparative genomics of a Giardia intestinalis assemblage E isolate.</title>
        <authorList>
            <person name="Jerlstrom-Hultqvist J."/>
            <person name="Franzen O."/>
            <person name="Ankarklev J."/>
            <person name="Xu F."/>
            <person name="Nohynkova E."/>
            <person name="Andersson J.O."/>
            <person name="Svard S.G."/>
            <person name="Andersson B."/>
        </authorList>
    </citation>
    <scope>NUCLEOTIDE SEQUENCE [LARGE SCALE GENOMIC DNA]</scope>
    <source>
        <strain evidence="1 2">P15</strain>
    </source>
</reference>
<dbReference type="OrthoDB" id="10249531at2759"/>
<dbReference type="EMBL" id="ACVC01000072">
    <property type="protein sequence ID" value="EFO64749.1"/>
    <property type="molecule type" value="Genomic_DNA"/>
</dbReference>
<dbReference type="OMA" id="GTDINPM"/>
<dbReference type="AlphaFoldDB" id="E1EYI2"/>
<evidence type="ECO:0000313" key="2">
    <source>
        <dbReference type="Proteomes" id="UP000008974"/>
    </source>
</evidence>
<accession>E1EYI2</accession>
<organism evidence="1 2">
    <name type="scientific">Giardia intestinalis (strain P15)</name>
    <name type="common">Giardia lamblia</name>
    <dbReference type="NCBI Taxonomy" id="658858"/>
    <lineage>
        <taxon>Eukaryota</taxon>
        <taxon>Metamonada</taxon>
        <taxon>Diplomonadida</taxon>
        <taxon>Hexamitidae</taxon>
        <taxon>Giardiinae</taxon>
        <taxon>Giardia</taxon>
    </lineage>
</organism>
<gene>
    <name evidence="1" type="ORF">GLP15_5099</name>
</gene>
<comment type="caution">
    <text evidence="1">The sequence shown here is derived from an EMBL/GenBank/DDBJ whole genome shotgun (WGS) entry which is preliminary data.</text>
</comment>
<evidence type="ECO:0000313" key="1">
    <source>
        <dbReference type="EMBL" id="EFO64749.1"/>
    </source>
</evidence>
<dbReference type="VEuPathDB" id="GiardiaDB:GLP15_5099"/>
<name>E1EYI2_GIAIA</name>
<protein>
    <submittedName>
        <fullName evidence="1">Uncharacterized protein</fullName>
    </submittedName>
</protein>
<sequence>MLTRLRLEAASFARRVEQKFNLVQKQEELRAARQREFILYEFYCLLVQRENFNKLLSSVVQQQYDHNQESQFGLGELALPTGTDINPMPIFRFKALLSQLERATSKEDIRKVFKQANERSLFCGAEHVREILILMDRRDLREEVWKICAPYIPEKECLSRVIEILPVSEQRSLKNIYWPPR</sequence>